<dbReference type="Proteomes" id="UP000828941">
    <property type="component" value="Chromosome 5"/>
</dbReference>
<reference evidence="1 2" key="1">
    <citation type="journal article" date="2022" name="DNA Res.">
        <title>Chromosomal-level genome assembly of the orchid tree Bauhinia variegata (Leguminosae; Cercidoideae) supports the allotetraploid origin hypothesis of Bauhinia.</title>
        <authorList>
            <person name="Zhong Y."/>
            <person name="Chen Y."/>
            <person name="Zheng D."/>
            <person name="Pang J."/>
            <person name="Liu Y."/>
            <person name="Luo S."/>
            <person name="Meng S."/>
            <person name="Qian L."/>
            <person name="Wei D."/>
            <person name="Dai S."/>
            <person name="Zhou R."/>
        </authorList>
    </citation>
    <scope>NUCLEOTIDE SEQUENCE [LARGE SCALE GENOMIC DNA]</scope>
    <source>
        <strain evidence="1">BV-YZ2020</strain>
    </source>
</reference>
<evidence type="ECO:0000313" key="2">
    <source>
        <dbReference type="Proteomes" id="UP000828941"/>
    </source>
</evidence>
<keyword evidence="2" id="KW-1185">Reference proteome</keyword>
<dbReference type="EMBL" id="CM039430">
    <property type="protein sequence ID" value="KAI4346217.1"/>
    <property type="molecule type" value="Genomic_DNA"/>
</dbReference>
<proteinExistence type="predicted"/>
<sequence>MKSPMLVNATFFFLFVFLLATTLPSTKAINLIDADGNAMVSGLSYYMIPVANGNGGGITLGQTGGDTCPLTILQDADSSSTGLPVKLSDMGGIYHVEQDSPIRLEFVGNNVPSCVPSPALWGQVDQNLKIVNSVTDFRFQESAPDKTTYVISECLHYDVFQCSRVKSVDKKLVVSTSGKPLVVKFKRAYVNSERDSWSIV</sequence>
<comment type="caution">
    <text evidence="1">The sequence shown here is derived from an EMBL/GenBank/DDBJ whole genome shotgun (WGS) entry which is preliminary data.</text>
</comment>
<protein>
    <submittedName>
        <fullName evidence="1">Uncharacterized protein</fullName>
    </submittedName>
</protein>
<name>A0ACB9PDS1_BAUVA</name>
<organism evidence="1 2">
    <name type="scientific">Bauhinia variegata</name>
    <name type="common">Purple orchid tree</name>
    <name type="synonym">Phanera variegata</name>
    <dbReference type="NCBI Taxonomy" id="167791"/>
    <lineage>
        <taxon>Eukaryota</taxon>
        <taxon>Viridiplantae</taxon>
        <taxon>Streptophyta</taxon>
        <taxon>Embryophyta</taxon>
        <taxon>Tracheophyta</taxon>
        <taxon>Spermatophyta</taxon>
        <taxon>Magnoliopsida</taxon>
        <taxon>eudicotyledons</taxon>
        <taxon>Gunneridae</taxon>
        <taxon>Pentapetalae</taxon>
        <taxon>rosids</taxon>
        <taxon>fabids</taxon>
        <taxon>Fabales</taxon>
        <taxon>Fabaceae</taxon>
        <taxon>Cercidoideae</taxon>
        <taxon>Cercideae</taxon>
        <taxon>Bauhiniinae</taxon>
        <taxon>Bauhinia</taxon>
    </lineage>
</organism>
<gene>
    <name evidence="1" type="ORF">L6164_013286</name>
</gene>
<accession>A0ACB9PDS1</accession>
<evidence type="ECO:0000313" key="1">
    <source>
        <dbReference type="EMBL" id="KAI4346217.1"/>
    </source>
</evidence>